<dbReference type="Proteomes" id="UP000592180">
    <property type="component" value="Unassembled WGS sequence"/>
</dbReference>
<keyword evidence="3" id="KW-1185">Reference proteome</keyword>
<sequence length="252" mass="29334">MNPVFHILNGDCLAEQLKETSVGGEVIICREALVSGKVKADSLEDFWELRAEFISGEYGIEKETYYEKTVSEFQKIINIPEFSEVNLWFEDDLFCQINLWFCVFLLSKIKNIRMYLVFPLVSENEDHWRGFSLSDSKGLEESMQSRIEFREKDIQLGVNLWNTYQNDDRQQLIRLSENESDCFALLKPVIEAYCNTSPENITLTNPEVYIKNLVDNGIRDFSSVFKTFQQNLGIYGYGDLQVKKMYDKALQS</sequence>
<evidence type="ECO:0000313" key="3">
    <source>
        <dbReference type="Proteomes" id="UP000592180"/>
    </source>
</evidence>
<dbReference type="EMBL" id="JACHLE010000002">
    <property type="protein sequence ID" value="MBB4806919.1"/>
    <property type="molecule type" value="Genomic_DNA"/>
</dbReference>
<name>A0A840KBV0_9FLAO</name>
<protein>
    <recommendedName>
        <fullName evidence="1">DUF1835 domain-containing protein</fullName>
    </recommendedName>
</protein>
<accession>A0A840KBV0</accession>
<organism evidence="2 3">
    <name type="scientific">Chryseobacterium defluvii</name>
    <dbReference type="NCBI Taxonomy" id="160396"/>
    <lineage>
        <taxon>Bacteria</taxon>
        <taxon>Pseudomonadati</taxon>
        <taxon>Bacteroidota</taxon>
        <taxon>Flavobacteriia</taxon>
        <taxon>Flavobacteriales</taxon>
        <taxon>Weeksellaceae</taxon>
        <taxon>Chryseobacterium group</taxon>
        <taxon>Chryseobacterium</taxon>
    </lineage>
</organism>
<comment type="caution">
    <text evidence="2">The sequence shown here is derived from an EMBL/GenBank/DDBJ whole genome shotgun (WGS) entry which is preliminary data.</text>
</comment>
<evidence type="ECO:0000313" key="2">
    <source>
        <dbReference type="EMBL" id="MBB4806919.1"/>
    </source>
</evidence>
<dbReference type="RefSeq" id="WP_184189249.1">
    <property type="nucleotide sequence ID" value="NZ_JACHLE010000002.1"/>
</dbReference>
<reference evidence="2 3" key="1">
    <citation type="submission" date="2020-08" db="EMBL/GenBank/DDBJ databases">
        <title>Functional genomics of gut bacteria from endangered species of beetles.</title>
        <authorList>
            <person name="Carlos-Shanley C."/>
        </authorList>
    </citation>
    <scope>NUCLEOTIDE SEQUENCE [LARGE SCALE GENOMIC DNA]</scope>
    <source>
        <strain evidence="2 3">S00151</strain>
    </source>
</reference>
<proteinExistence type="predicted"/>
<dbReference type="AlphaFoldDB" id="A0A840KBV0"/>
<feature type="domain" description="DUF1835" evidence="1">
    <location>
        <begin position="6"/>
        <end position="111"/>
    </location>
</feature>
<evidence type="ECO:0000259" key="1">
    <source>
        <dbReference type="Pfam" id="PF08874"/>
    </source>
</evidence>
<gene>
    <name evidence="2" type="ORF">HNP38_002215</name>
</gene>
<dbReference type="InterPro" id="IPR014973">
    <property type="entry name" value="DUF1835"/>
</dbReference>
<dbReference type="Pfam" id="PF08874">
    <property type="entry name" value="DUF1835"/>
    <property type="match status" value="1"/>
</dbReference>